<dbReference type="AlphaFoldDB" id="A0A2N6Q5K1"/>
<organism evidence="2 3">
    <name type="scientific">Hoylesella timonensis</name>
    <dbReference type="NCBI Taxonomy" id="386414"/>
    <lineage>
        <taxon>Bacteria</taxon>
        <taxon>Pseudomonadati</taxon>
        <taxon>Bacteroidota</taxon>
        <taxon>Bacteroidia</taxon>
        <taxon>Bacteroidales</taxon>
        <taxon>Prevotellaceae</taxon>
        <taxon>Hoylesella</taxon>
    </lineage>
</organism>
<dbReference type="PANTHER" id="PTHR22916:SF3">
    <property type="entry name" value="UDP-GLCNAC:BETAGAL BETA-1,3-N-ACETYLGLUCOSAMINYLTRANSFERASE-LIKE PROTEIN 1"/>
    <property type="match status" value="1"/>
</dbReference>
<protein>
    <recommendedName>
        <fullName evidence="1">Glycosyltransferase 2-like domain-containing protein</fullName>
    </recommendedName>
</protein>
<evidence type="ECO:0000259" key="1">
    <source>
        <dbReference type="Pfam" id="PF00535"/>
    </source>
</evidence>
<sequence>MKFSVTIPAFKAAYLQECIESIIAQTYDDFEIIVVNDNSPEDIDSILCKFDDKRLRYFRNEVGFGAEHVVENWNKCLEYAHGEYVICMGDDDRLRPNCLSDLFELIEKYPMLDVYYSRTELIDEHSQTYVVYDTRPERETVYEMIYNRWHGGSMLIGNYCYRTDALRKRGGFYDLPFAWGSDAISAYQGGEKAGIANTRQVGFQYRTNRYSISRKVDNIAGKVRALTLQRKWFENFFSKVPDNEKDRKILCLLKNELDEHFQQMFGRDIVYGISINPLKQTRFWLTNSSSYGLSHVFVLKCFCRGIFNFIKNKCQK</sequence>
<dbReference type="STRING" id="1122992.GCA_000455445_01474"/>
<dbReference type="Proteomes" id="UP000235661">
    <property type="component" value="Unassembled WGS sequence"/>
</dbReference>
<dbReference type="GO" id="GO:0016758">
    <property type="term" value="F:hexosyltransferase activity"/>
    <property type="evidence" value="ECO:0007669"/>
    <property type="project" value="UniProtKB-ARBA"/>
</dbReference>
<feature type="domain" description="Glycosyltransferase 2-like" evidence="1">
    <location>
        <begin position="4"/>
        <end position="138"/>
    </location>
</feature>
<dbReference type="Pfam" id="PF00535">
    <property type="entry name" value="Glycos_transf_2"/>
    <property type="match status" value="1"/>
</dbReference>
<dbReference type="SUPFAM" id="SSF53448">
    <property type="entry name" value="Nucleotide-diphospho-sugar transferases"/>
    <property type="match status" value="1"/>
</dbReference>
<reference evidence="2 3" key="1">
    <citation type="submission" date="2017-09" db="EMBL/GenBank/DDBJ databases">
        <title>Bacterial strain isolated from the female urinary microbiota.</title>
        <authorList>
            <person name="Thomas-White K."/>
            <person name="Kumar N."/>
            <person name="Forster S."/>
            <person name="Putonti C."/>
            <person name="Lawley T."/>
            <person name="Wolfe A.J."/>
        </authorList>
    </citation>
    <scope>NUCLEOTIDE SEQUENCE [LARGE SCALE GENOMIC DNA]</scope>
    <source>
        <strain evidence="2 3">UMB0818</strain>
    </source>
</reference>
<accession>A0A2N6Q5K1</accession>
<gene>
    <name evidence="2" type="ORF">CJ232_06245</name>
</gene>
<evidence type="ECO:0000313" key="2">
    <source>
        <dbReference type="EMBL" id="PMC10253.1"/>
    </source>
</evidence>
<dbReference type="PANTHER" id="PTHR22916">
    <property type="entry name" value="GLYCOSYLTRANSFERASE"/>
    <property type="match status" value="1"/>
</dbReference>
<name>A0A2N6Q5K1_9BACT</name>
<proteinExistence type="predicted"/>
<evidence type="ECO:0000313" key="3">
    <source>
        <dbReference type="Proteomes" id="UP000235661"/>
    </source>
</evidence>
<dbReference type="RefSeq" id="WP_102188384.1">
    <property type="nucleotide sequence ID" value="NZ_PNGI01000011.1"/>
</dbReference>
<dbReference type="InterPro" id="IPR001173">
    <property type="entry name" value="Glyco_trans_2-like"/>
</dbReference>
<comment type="caution">
    <text evidence="2">The sequence shown here is derived from an EMBL/GenBank/DDBJ whole genome shotgun (WGS) entry which is preliminary data.</text>
</comment>
<dbReference type="Gene3D" id="3.90.550.10">
    <property type="entry name" value="Spore Coat Polysaccharide Biosynthesis Protein SpsA, Chain A"/>
    <property type="match status" value="1"/>
</dbReference>
<dbReference type="EMBL" id="PNGI01000011">
    <property type="protein sequence ID" value="PMC10253.1"/>
    <property type="molecule type" value="Genomic_DNA"/>
</dbReference>
<dbReference type="InterPro" id="IPR029044">
    <property type="entry name" value="Nucleotide-diphossugar_trans"/>
</dbReference>